<feature type="domain" description="DUF659" evidence="2">
    <location>
        <begin position="144"/>
        <end position="293"/>
    </location>
</feature>
<dbReference type="SUPFAM" id="SSF53098">
    <property type="entry name" value="Ribonuclease H-like"/>
    <property type="match status" value="1"/>
</dbReference>
<evidence type="ECO:0000259" key="2">
    <source>
        <dbReference type="Pfam" id="PF04937"/>
    </source>
</evidence>
<evidence type="ECO:0000256" key="1">
    <source>
        <dbReference type="SAM" id="MobiDB-lite"/>
    </source>
</evidence>
<evidence type="ECO:0000313" key="3">
    <source>
        <dbReference type="EMBL" id="VFU36158.1"/>
    </source>
</evidence>
<protein>
    <recommendedName>
        <fullName evidence="2">DUF659 domain-containing protein</fullName>
    </recommendedName>
</protein>
<accession>A0A6N2L5G5</accession>
<feature type="region of interest" description="Disordered" evidence="1">
    <location>
        <begin position="633"/>
        <end position="654"/>
    </location>
</feature>
<dbReference type="EMBL" id="CAADRP010001112">
    <property type="protein sequence ID" value="VFU36158.1"/>
    <property type="molecule type" value="Genomic_DNA"/>
</dbReference>
<dbReference type="PANTHER" id="PTHR32166:SF63">
    <property type="entry name" value="HAT TRANSPOSON SUPERFAMILY PROTEIN"/>
    <property type="match status" value="1"/>
</dbReference>
<dbReference type="InterPro" id="IPR007021">
    <property type="entry name" value="DUF659"/>
</dbReference>
<reference evidence="3" key="1">
    <citation type="submission" date="2019-03" db="EMBL/GenBank/DDBJ databases">
        <authorList>
            <person name="Mank J."/>
            <person name="Almeida P."/>
        </authorList>
    </citation>
    <scope>NUCLEOTIDE SEQUENCE</scope>
    <source>
        <strain evidence="3">78183</strain>
    </source>
</reference>
<feature type="compositionally biased region" description="Gly residues" evidence="1">
    <location>
        <begin position="640"/>
        <end position="654"/>
    </location>
</feature>
<dbReference type="PANTHER" id="PTHR32166">
    <property type="entry name" value="OSJNBA0013A04.12 PROTEIN"/>
    <property type="match status" value="1"/>
</dbReference>
<dbReference type="AlphaFoldDB" id="A0A6N2L5G5"/>
<proteinExistence type="predicted"/>
<organism evidence="3">
    <name type="scientific">Salix viminalis</name>
    <name type="common">Common osier</name>
    <name type="synonym">Basket willow</name>
    <dbReference type="NCBI Taxonomy" id="40686"/>
    <lineage>
        <taxon>Eukaryota</taxon>
        <taxon>Viridiplantae</taxon>
        <taxon>Streptophyta</taxon>
        <taxon>Embryophyta</taxon>
        <taxon>Tracheophyta</taxon>
        <taxon>Spermatophyta</taxon>
        <taxon>Magnoliopsida</taxon>
        <taxon>eudicotyledons</taxon>
        <taxon>Gunneridae</taxon>
        <taxon>Pentapetalae</taxon>
        <taxon>rosids</taxon>
        <taxon>fabids</taxon>
        <taxon>Malpighiales</taxon>
        <taxon>Salicaceae</taxon>
        <taxon>Saliceae</taxon>
        <taxon>Salix</taxon>
    </lineage>
</organism>
<dbReference type="InterPro" id="IPR012337">
    <property type="entry name" value="RNaseH-like_sf"/>
</dbReference>
<dbReference type="Pfam" id="PF04937">
    <property type="entry name" value="DUF659"/>
    <property type="match status" value="1"/>
</dbReference>
<gene>
    <name evidence="3" type="ORF">SVIM_LOCUS180749</name>
</gene>
<name>A0A6N2L5G5_SALVM</name>
<sequence length="654" mass="73854">MTRSSGGVASVSIHEYGVSLDDRKRRVQCKFCDKVVGGFYRLKFHIGGVRGDVAPCEAAPLNARDQFRRQILEAKDKSLAQEFDHPRNDQSADAWTGGLLVEREAGESETSVSKEVAEYLLESGINVRLSDSPPFQGIFGGTVSDELEAEVVEERIKDVQEKVEKIRKTWASSGCTILMDEWVDGNDRCLVNFLVDCPDGLVYLRSADITDVAGDTVALQNLLEGAIEEAGRQNVVQVMTCSVTSWMFPVIKQIRRRHMHIFWAVSASDCMGLMLEKIAAVNDIRRVLDEATSLVRFVHNNAAVLEMFRDFTGSERENLFKPAKMRPAIPFLILESILSCKDELKEMFTSLDWKSCSWSKTVEGKTAAGLVKSSSFWKRAGMASKATTALIRVADKIGSDNKPSIGFIYETMDQIKEAIEHEFRNSNSRYMPLWELIDEIWNDFLHSPLHAAAYYLNPTFFYDRNFHLDTEVSSGFQCSVIRMENDQRVQYLINKQATQYCRADGDFENGYAGDEIKNAHPGKVSNSFKILGKLFLALRIWSIYHVIEQGYIKLVFYVKSIADLWWSVYGNRCPELQKLAIRILSQTCDGSGRFSLDRSLAEKLVCKDLNQPEQNRRRDQMFVRYNLQLEEANKNKRKAGGGIDGGGPSGSRSN</sequence>